<dbReference type="Proteomes" id="UP000007813">
    <property type="component" value="Unassembled WGS sequence"/>
</dbReference>
<dbReference type="AlphaFoldDB" id="J3JDU9"/>
<sequence length="38" mass="4556">MLSDLERLYNLETFLKSGSEWTFERASWLHLQYGDFTA</sequence>
<name>J3JDU9_9EURY</name>
<accession>J3JDU9</accession>
<reference evidence="1 2" key="1">
    <citation type="journal article" date="2012" name="J. Bacteriol.">
        <title>Draft Genome Sequence of the Extremely Halophilic Archaeon Halogranum salarium B-1T.</title>
        <authorList>
            <person name="Kim K.K."/>
            <person name="Lee K.C."/>
            <person name="Lee J.S."/>
        </authorList>
    </citation>
    <scope>NUCLEOTIDE SEQUENCE [LARGE SCALE GENOMIC DNA]</scope>
    <source>
        <strain evidence="1 2">B-1</strain>
    </source>
</reference>
<protein>
    <submittedName>
        <fullName evidence="1">Uncharacterized protein</fullName>
    </submittedName>
</protein>
<dbReference type="EMBL" id="ALJD01000010">
    <property type="protein sequence ID" value="EJN57804.1"/>
    <property type="molecule type" value="Genomic_DNA"/>
</dbReference>
<organism evidence="1 2">
    <name type="scientific">Halogranum salarium B-1</name>
    <dbReference type="NCBI Taxonomy" id="1210908"/>
    <lineage>
        <taxon>Archaea</taxon>
        <taxon>Methanobacteriati</taxon>
        <taxon>Methanobacteriota</taxon>
        <taxon>Stenosarchaea group</taxon>
        <taxon>Halobacteria</taxon>
        <taxon>Halobacteriales</taxon>
        <taxon>Haloferacaceae</taxon>
    </lineage>
</organism>
<comment type="caution">
    <text evidence="1">The sequence shown here is derived from an EMBL/GenBank/DDBJ whole genome shotgun (WGS) entry which is preliminary data.</text>
</comment>
<evidence type="ECO:0000313" key="2">
    <source>
        <dbReference type="Proteomes" id="UP000007813"/>
    </source>
</evidence>
<evidence type="ECO:0000313" key="1">
    <source>
        <dbReference type="EMBL" id="EJN57804.1"/>
    </source>
</evidence>
<proteinExistence type="predicted"/>
<gene>
    <name evidence="1" type="ORF">HSB1_38890</name>
</gene>